<evidence type="ECO:0000313" key="1">
    <source>
        <dbReference type="EMBL" id="CAG8761211.1"/>
    </source>
</evidence>
<organism evidence="1 2">
    <name type="scientific">Cetraspora pellucida</name>
    <dbReference type="NCBI Taxonomy" id="1433469"/>
    <lineage>
        <taxon>Eukaryota</taxon>
        <taxon>Fungi</taxon>
        <taxon>Fungi incertae sedis</taxon>
        <taxon>Mucoromycota</taxon>
        <taxon>Glomeromycotina</taxon>
        <taxon>Glomeromycetes</taxon>
        <taxon>Diversisporales</taxon>
        <taxon>Gigasporaceae</taxon>
        <taxon>Cetraspora</taxon>
    </lineage>
</organism>
<proteinExistence type="predicted"/>
<evidence type="ECO:0000313" key="2">
    <source>
        <dbReference type="Proteomes" id="UP000789366"/>
    </source>
</evidence>
<comment type="caution">
    <text evidence="1">The sequence shown here is derived from an EMBL/GenBank/DDBJ whole genome shotgun (WGS) entry which is preliminary data.</text>
</comment>
<gene>
    <name evidence="1" type="ORF">SPELUC_LOCUS15149</name>
</gene>
<reference evidence="1" key="1">
    <citation type="submission" date="2021-06" db="EMBL/GenBank/DDBJ databases">
        <authorList>
            <person name="Kallberg Y."/>
            <person name="Tangrot J."/>
            <person name="Rosling A."/>
        </authorList>
    </citation>
    <scope>NUCLEOTIDE SEQUENCE</scope>
    <source>
        <strain evidence="1">28 12/20/2015</strain>
    </source>
</reference>
<dbReference type="Proteomes" id="UP000789366">
    <property type="component" value="Unassembled WGS sequence"/>
</dbReference>
<sequence>DENILRGNKRIGLKMILHTSMRLYLSDPLWNNGKRHWKINRILEKIQCTDKIGI</sequence>
<feature type="non-terminal residue" evidence="1">
    <location>
        <position position="1"/>
    </location>
</feature>
<feature type="non-terminal residue" evidence="1">
    <location>
        <position position="54"/>
    </location>
</feature>
<protein>
    <submittedName>
        <fullName evidence="1">17041_t:CDS:1</fullName>
    </submittedName>
</protein>
<dbReference type="EMBL" id="CAJVPW010048407">
    <property type="protein sequence ID" value="CAG8761211.1"/>
    <property type="molecule type" value="Genomic_DNA"/>
</dbReference>
<accession>A0ACA9QT76</accession>
<keyword evidence="2" id="KW-1185">Reference proteome</keyword>
<name>A0ACA9QT76_9GLOM</name>